<dbReference type="GO" id="GO:0004503">
    <property type="term" value="F:tyrosinase activity"/>
    <property type="evidence" value="ECO:0007669"/>
    <property type="project" value="UniProtKB-EC"/>
</dbReference>
<dbReference type="Pfam" id="PF00264">
    <property type="entry name" value="Tyrosinase"/>
    <property type="match status" value="1"/>
</dbReference>
<dbReference type="SUPFAM" id="SSF48056">
    <property type="entry name" value="Di-copper centre-containing domain"/>
    <property type="match status" value="1"/>
</dbReference>
<keyword evidence="6" id="KW-0560">Oxidoreductase</keyword>
<accession>A0A024CHU9</accession>
<dbReference type="PROSITE" id="PS00498">
    <property type="entry name" value="TYROSINASE_2"/>
    <property type="match status" value="1"/>
</dbReference>
<organism evidence="6">
    <name type="scientific">Pinctada maxima</name>
    <name type="common">Silver-lipped pearl oyster</name>
    <name type="synonym">White-lipped pearl oyster</name>
    <dbReference type="NCBI Taxonomy" id="104660"/>
    <lineage>
        <taxon>Eukaryota</taxon>
        <taxon>Metazoa</taxon>
        <taxon>Spiralia</taxon>
        <taxon>Lophotrochozoa</taxon>
        <taxon>Mollusca</taxon>
        <taxon>Bivalvia</taxon>
        <taxon>Autobranchia</taxon>
        <taxon>Pteriomorphia</taxon>
        <taxon>Pterioida</taxon>
        <taxon>Pterioidea</taxon>
        <taxon>Pteriidae</taxon>
        <taxon>Pinctada</taxon>
    </lineage>
</organism>
<evidence type="ECO:0000313" key="6">
    <source>
        <dbReference type="EMBL" id="AHZ34296.1"/>
    </source>
</evidence>
<dbReference type="InterPro" id="IPR008922">
    <property type="entry name" value="Di-copper_centre_dom_sf"/>
</dbReference>
<keyword evidence="2" id="KW-0186">Copper</keyword>
<keyword evidence="1" id="KW-0479">Metal-binding</keyword>
<dbReference type="InterPro" id="IPR002227">
    <property type="entry name" value="Tyrosinase_Cu-bd"/>
</dbReference>
<evidence type="ECO:0000259" key="5">
    <source>
        <dbReference type="PROSITE" id="PS00498"/>
    </source>
</evidence>
<dbReference type="SMR" id="A0A024CHU9"/>
<dbReference type="Gene3D" id="1.10.1280.10">
    <property type="entry name" value="Di-copper center containing domain from catechol oxidase"/>
    <property type="match status" value="1"/>
</dbReference>
<dbReference type="EC" id="1.14.18.1" evidence="6"/>
<feature type="domain" description="Tyrosinase copper-binding" evidence="4">
    <location>
        <begin position="95"/>
        <end position="112"/>
    </location>
</feature>
<dbReference type="EMBL" id="KJ533314">
    <property type="protein sequence ID" value="AHZ34296.1"/>
    <property type="molecule type" value="mRNA"/>
</dbReference>
<feature type="compositionally biased region" description="Polar residues" evidence="3">
    <location>
        <begin position="424"/>
        <end position="434"/>
    </location>
</feature>
<evidence type="ECO:0000259" key="4">
    <source>
        <dbReference type="PROSITE" id="PS00497"/>
    </source>
</evidence>
<evidence type="ECO:0000256" key="1">
    <source>
        <dbReference type="ARBA" id="ARBA00022723"/>
    </source>
</evidence>
<dbReference type="GO" id="GO:0046872">
    <property type="term" value="F:metal ion binding"/>
    <property type="evidence" value="ECO:0007669"/>
    <property type="project" value="UniProtKB-KW"/>
</dbReference>
<feature type="region of interest" description="Disordered" evidence="3">
    <location>
        <begin position="414"/>
        <end position="434"/>
    </location>
</feature>
<gene>
    <name evidence="6" type="primary">TyrB5</name>
</gene>
<evidence type="ECO:0000256" key="2">
    <source>
        <dbReference type="ARBA" id="ARBA00023008"/>
    </source>
</evidence>
<dbReference type="AlphaFoldDB" id="A0A024CHU9"/>
<name>A0A024CHU9_PINMA</name>
<dbReference type="PRINTS" id="PR00092">
    <property type="entry name" value="TYROSINASE"/>
</dbReference>
<protein>
    <submittedName>
        <fullName evidence="6">Tyrosinase B5</fullName>
        <ecNumber evidence="6">1.14.18.1</ecNumber>
    </submittedName>
</protein>
<dbReference type="InterPro" id="IPR050316">
    <property type="entry name" value="Tyrosinase/Hemocyanin"/>
</dbReference>
<dbReference type="PANTHER" id="PTHR11474:SF126">
    <property type="entry name" value="TYROSINASE-LIKE PROTEIN TYR-1-RELATED"/>
    <property type="match status" value="1"/>
</dbReference>
<dbReference type="PANTHER" id="PTHR11474">
    <property type="entry name" value="TYROSINASE FAMILY MEMBER"/>
    <property type="match status" value="1"/>
</dbReference>
<reference evidence="6" key="1">
    <citation type="journal article" date="2014" name="Acta Biomater.">
        <title>Evolution of the tyrosinase gene family in bivalve molluscs: Independent expansion of the mantle gene repertoire.</title>
        <authorList>
            <person name="Aguilera F."/>
            <person name="McDougall C."/>
            <person name="Degnan B.M."/>
        </authorList>
    </citation>
    <scope>NUCLEOTIDE SEQUENCE</scope>
    <source>
        <tissue evidence="6">Mantle</tissue>
    </source>
</reference>
<sequence length="434" mass="48154">MDRYRGLKNLLNYTEDQMNYLFSLERAMMRKHHINNKRHKRQAMMRPRQECRTLPDDARNNLFNTIVDLKASSNGMSQYDTIAGLHSLQAFPNAHQGANFLGWHRIYLNMFETALQESRSDVVLCYWDSTLDFLMPENTQLNTVTFSAELFGNGRGSVINGPFRNWRLPGGRTLQRFIAGPGSSLTRPGVVDLIATDPRINSHSQIVVGGQGFPDPDTGRPGHSLESEHDNTHVWVGGVMQNVVLSPQDPVFWFHHTYIDYVWELFRQKIGPDAREQYPADASGQHAPDAPMVGFDMVLNRDGYSDEHSKMYAIHPRCSDNCGNSRFLECLDNGPMADPNRRCVSRAVNSDMVPAAAMSAPAAAGFGFSAMSPMGAFGPAGFGPSSVGRMAPLGRAARVSLQATDTVAIRAAMSEPPLELEGPSFQSSFDDPRI</sequence>
<feature type="domain" description="Tyrosinase copper-binding" evidence="5">
    <location>
        <begin position="249"/>
        <end position="260"/>
    </location>
</feature>
<evidence type="ECO:0000256" key="3">
    <source>
        <dbReference type="SAM" id="MobiDB-lite"/>
    </source>
</evidence>
<proteinExistence type="evidence at transcript level"/>
<dbReference type="PROSITE" id="PS00497">
    <property type="entry name" value="TYROSINASE_1"/>
    <property type="match status" value="1"/>
</dbReference>